<keyword evidence="25" id="KW-1185">Reference proteome</keyword>
<evidence type="ECO:0000256" key="20">
    <source>
        <dbReference type="ARBA" id="ARBA00047714"/>
    </source>
</evidence>
<evidence type="ECO:0000256" key="4">
    <source>
        <dbReference type="ARBA" id="ARBA00004214"/>
    </source>
</evidence>
<evidence type="ECO:0000256" key="12">
    <source>
        <dbReference type="ARBA" id="ARBA00023212"/>
    </source>
</evidence>
<dbReference type="Proteomes" id="UP001054857">
    <property type="component" value="Unassembled WGS sequence"/>
</dbReference>
<evidence type="ECO:0000256" key="22">
    <source>
        <dbReference type="SAM" id="MobiDB-lite"/>
    </source>
</evidence>
<evidence type="ECO:0000256" key="21">
    <source>
        <dbReference type="PROSITE-ProRule" id="PRU01379"/>
    </source>
</evidence>
<dbReference type="GO" id="GO:0005819">
    <property type="term" value="C:spindle"/>
    <property type="evidence" value="ECO:0007669"/>
    <property type="project" value="UniProtKB-SubCell"/>
</dbReference>
<evidence type="ECO:0000256" key="1">
    <source>
        <dbReference type="ARBA" id="ARBA00001947"/>
    </source>
</evidence>
<dbReference type="GO" id="GO:0006508">
    <property type="term" value="P:proteolysis"/>
    <property type="evidence" value="ECO:0007669"/>
    <property type="project" value="UniProtKB-KW"/>
</dbReference>
<keyword evidence="9" id="KW-0378">Hydrolase</keyword>
<keyword evidence="7" id="KW-0645">Protease</keyword>
<comment type="subcellular location">
    <subcellularLocation>
        <location evidence="3">Cytoplasm</location>
        <location evidence="3">Cytoskeleton</location>
        <location evidence="3">Spindle</location>
    </subcellularLocation>
    <subcellularLocation>
        <location evidence="4">Midbody</location>
    </subcellularLocation>
    <subcellularLocation>
        <location evidence="2">Nucleus</location>
    </subcellularLocation>
</comment>
<keyword evidence="12" id="KW-0206">Cytoskeleton</keyword>
<dbReference type="EMBL" id="BMAR01000006">
    <property type="protein sequence ID" value="GFR43785.1"/>
    <property type="molecule type" value="Genomic_DNA"/>
</dbReference>
<evidence type="ECO:0000256" key="8">
    <source>
        <dbReference type="ARBA" id="ARBA00022723"/>
    </source>
</evidence>
<evidence type="ECO:0000256" key="3">
    <source>
        <dbReference type="ARBA" id="ARBA00004186"/>
    </source>
</evidence>
<feature type="compositionally biased region" description="Low complexity" evidence="22">
    <location>
        <begin position="741"/>
        <end position="759"/>
    </location>
</feature>
<feature type="non-terminal residue" evidence="24">
    <location>
        <position position="1"/>
    </location>
</feature>
<evidence type="ECO:0000256" key="2">
    <source>
        <dbReference type="ARBA" id="ARBA00004123"/>
    </source>
</evidence>
<dbReference type="InterPro" id="IPR050821">
    <property type="entry name" value="Cytosolic_carboxypeptidase"/>
</dbReference>
<accession>A0AAD3DKZ0</accession>
<feature type="region of interest" description="Disordered" evidence="22">
    <location>
        <begin position="1"/>
        <end position="26"/>
    </location>
</feature>
<evidence type="ECO:0000256" key="7">
    <source>
        <dbReference type="ARBA" id="ARBA00022670"/>
    </source>
</evidence>
<comment type="similarity">
    <text evidence="5 21">Belongs to the peptidase M14 family.</text>
</comment>
<evidence type="ECO:0000256" key="18">
    <source>
        <dbReference type="ARBA" id="ARBA00032753"/>
    </source>
</evidence>
<feature type="active site" description="Proton donor/acceptor" evidence="21">
    <location>
        <position position="533"/>
    </location>
</feature>
<feature type="domain" description="Peptidase M14" evidence="23">
    <location>
        <begin position="270"/>
        <end position="588"/>
    </location>
</feature>
<evidence type="ECO:0000256" key="16">
    <source>
        <dbReference type="ARBA" id="ARBA00024627"/>
    </source>
</evidence>
<evidence type="ECO:0000256" key="11">
    <source>
        <dbReference type="ARBA" id="ARBA00023049"/>
    </source>
</evidence>
<evidence type="ECO:0000259" key="23">
    <source>
        <dbReference type="PROSITE" id="PS52035"/>
    </source>
</evidence>
<dbReference type="Pfam" id="PF00246">
    <property type="entry name" value="Peptidase_M14"/>
    <property type="match status" value="1"/>
</dbReference>
<evidence type="ECO:0000256" key="6">
    <source>
        <dbReference type="ARBA" id="ARBA00022490"/>
    </source>
</evidence>
<dbReference type="GO" id="GO:0008270">
    <property type="term" value="F:zinc ion binding"/>
    <property type="evidence" value="ECO:0007669"/>
    <property type="project" value="InterPro"/>
</dbReference>
<dbReference type="EC" id="3.4.17.24" evidence="17"/>
<keyword evidence="10" id="KW-0862">Zinc</keyword>
<proteinExistence type="inferred from homology"/>
<sequence>MTTVFGARRTSAGPAEKSPSSDRLHPEDATVLLPTTLPPPIASKADAVWRLGKYVFRADFDSANLDSVEQGVNANEFFLRTRRDCEGTTNEKATRTWFYFSICGHNTYELLILTILNLNKQSRLYSQDYRPVFWSASQAEWQPLRLKVTYRREGEDFQLRFCHRFESDEETLFAFAIPFSYQQTQDMLNHLDEQLPCSLYGNLPCAPPPLADRDTSAAPAAANSNAPSTATATAPDCTPLHFSLRASLPLLDTAASVDGEPTSRTMPGCSDAPASSSCGFASPLREASVRLYYRRQLLTRSLEGRRVDLITITDCSGATGEREPPLAGVFMQDPGPPAALFRDKTVFFISSRVHPGETPATHMFNGMLAFLLRRNDPRAVALRRRFVFKLVPLVNPDGVAVGNYRTDTLGQNLNRFYNGVPDEKTQPTVYGIKRLLMYYAQQNLLEYYIDLHAHANKKGVFIYGNTLEDGEAHLQSLMYAKLVALNNPVFDFMSCNYTEKNMSRADKDGSSKEGAGRVALYRETGLTHLYTIEANYNTARTLNVVAPATGDHGGRASPPCNRRFPARFTVSSFQAVGRAFLVACLDMEGANPWSRLPHCEHRSLEGVRSWILTVLRATPETRAAHLPPMSDAAVETLRGMLSSGSLRVSVALASGGLTRHRSTGYDSPASSVVAHSPPACTTSVAFGRGVGTHVGRRLPAPSPARRSNASLPIISSIAGHCPPTMATSSGIPARRTPPPSSLSGASNGNLSRSSSLPGRCSTPLAARQSQRSPPAGREAGCELSAEPSPGCHELDGTEPASAAAPEQPPHLSDEASSDSDGDEVDDDAMTLVAPNTPTTARFRGLDSPLKSMSV</sequence>
<comment type="catalytic activity">
    <reaction evidence="15">
        <text>C-terminal L-alpha-aminoacyl-L-glutamyl-L-glutamyl-[tubulin] + H2O = C-terminal L-alpha-aminoacyl-L-glutamyl-[tubulin] + L-glutamate</text>
        <dbReference type="Rhea" id="RHEA:63792"/>
        <dbReference type="Rhea" id="RHEA-COMP:16435"/>
        <dbReference type="Rhea" id="RHEA-COMP:16436"/>
        <dbReference type="ChEBI" id="CHEBI:15377"/>
        <dbReference type="ChEBI" id="CHEBI:29985"/>
        <dbReference type="ChEBI" id="CHEBI:149555"/>
        <dbReference type="ChEBI" id="CHEBI:149556"/>
        <dbReference type="EC" id="3.4.17.24"/>
    </reaction>
    <physiologicalReaction direction="left-to-right" evidence="15">
        <dbReference type="Rhea" id="RHEA:63793"/>
    </physiologicalReaction>
</comment>
<keyword evidence="6" id="KW-0963">Cytoplasm</keyword>
<comment type="catalytic activity">
    <reaction evidence="16">
        <text>C-terminal L-alpha-aminoacyl-L-glutamyl-[tubulin] + H2O = C-terminal L-alpha-aminoacyl-[tubulin] + L-glutamate</text>
        <dbReference type="Rhea" id="RHEA:63796"/>
        <dbReference type="Rhea" id="RHEA-COMP:16436"/>
        <dbReference type="Rhea" id="RHEA-COMP:16437"/>
        <dbReference type="ChEBI" id="CHEBI:15377"/>
        <dbReference type="ChEBI" id="CHEBI:29985"/>
        <dbReference type="ChEBI" id="CHEBI:90782"/>
        <dbReference type="ChEBI" id="CHEBI:149556"/>
        <dbReference type="EC" id="3.4.17.24"/>
    </reaction>
    <physiologicalReaction direction="left-to-right" evidence="16">
        <dbReference type="Rhea" id="RHEA:63797"/>
    </physiologicalReaction>
</comment>
<evidence type="ECO:0000256" key="10">
    <source>
        <dbReference type="ARBA" id="ARBA00022833"/>
    </source>
</evidence>
<evidence type="ECO:0000256" key="15">
    <source>
        <dbReference type="ARBA" id="ARBA00024524"/>
    </source>
</evidence>
<organism evidence="24 25">
    <name type="scientific">Astrephomene gubernaculifera</name>
    <dbReference type="NCBI Taxonomy" id="47775"/>
    <lineage>
        <taxon>Eukaryota</taxon>
        <taxon>Viridiplantae</taxon>
        <taxon>Chlorophyta</taxon>
        <taxon>core chlorophytes</taxon>
        <taxon>Chlorophyceae</taxon>
        <taxon>CS clade</taxon>
        <taxon>Chlamydomonadales</taxon>
        <taxon>Astrephomenaceae</taxon>
        <taxon>Astrephomene</taxon>
    </lineage>
</organism>
<dbReference type="Gene3D" id="2.60.40.3120">
    <property type="match status" value="1"/>
</dbReference>
<reference evidence="24 25" key="1">
    <citation type="journal article" date="2021" name="Sci. Rep.">
        <title>Genome sequencing of the multicellular alga Astrephomene provides insights into convergent evolution of germ-soma differentiation.</title>
        <authorList>
            <person name="Yamashita S."/>
            <person name="Yamamoto K."/>
            <person name="Matsuzaki R."/>
            <person name="Suzuki S."/>
            <person name="Yamaguchi H."/>
            <person name="Hirooka S."/>
            <person name="Minakuchi Y."/>
            <person name="Miyagishima S."/>
            <person name="Kawachi M."/>
            <person name="Toyoda A."/>
            <person name="Nozaki H."/>
        </authorList>
    </citation>
    <scope>NUCLEOTIDE SEQUENCE [LARGE SCALE GENOMIC DNA]</scope>
    <source>
        <strain evidence="24 25">NIES-4017</strain>
    </source>
</reference>
<evidence type="ECO:0000256" key="17">
    <source>
        <dbReference type="ARBA" id="ARBA00026108"/>
    </source>
</evidence>
<dbReference type="CDD" id="cd06236">
    <property type="entry name" value="M14_AGBL5_like"/>
    <property type="match status" value="1"/>
</dbReference>
<comment type="caution">
    <text evidence="24">The sequence shown here is derived from an EMBL/GenBank/DDBJ whole genome shotgun (WGS) entry which is preliminary data.</text>
</comment>
<dbReference type="SUPFAM" id="SSF53187">
    <property type="entry name" value="Zn-dependent exopeptidases"/>
    <property type="match status" value="1"/>
</dbReference>
<dbReference type="PROSITE" id="PS52035">
    <property type="entry name" value="PEPTIDASE_M14"/>
    <property type="match status" value="1"/>
</dbReference>
<dbReference type="Pfam" id="PF18027">
    <property type="entry name" value="Pepdidase_M14_N"/>
    <property type="match status" value="1"/>
</dbReference>
<keyword evidence="13" id="KW-0539">Nucleus</keyword>
<evidence type="ECO:0000313" key="24">
    <source>
        <dbReference type="EMBL" id="GFR43785.1"/>
    </source>
</evidence>
<feature type="region of interest" description="Disordered" evidence="22">
    <location>
        <begin position="713"/>
        <end position="854"/>
    </location>
</feature>
<evidence type="ECO:0000256" key="14">
    <source>
        <dbReference type="ARBA" id="ARBA00024141"/>
    </source>
</evidence>
<dbReference type="GO" id="GO:0005634">
    <property type="term" value="C:nucleus"/>
    <property type="evidence" value="ECO:0007669"/>
    <property type="project" value="UniProtKB-SubCell"/>
</dbReference>
<gene>
    <name evidence="24" type="ORF">Agub_g4902</name>
</gene>
<dbReference type="InterPro" id="IPR034286">
    <property type="entry name" value="M14_AGBL5-like"/>
</dbReference>
<dbReference type="PANTHER" id="PTHR12756">
    <property type="entry name" value="CYTOSOLIC CARBOXYPEPTIDASE"/>
    <property type="match status" value="1"/>
</dbReference>
<evidence type="ECO:0000256" key="13">
    <source>
        <dbReference type="ARBA" id="ARBA00023242"/>
    </source>
</evidence>
<feature type="compositionally biased region" description="Low complexity" evidence="22">
    <location>
        <begin position="216"/>
        <end position="232"/>
    </location>
</feature>
<evidence type="ECO:0000256" key="9">
    <source>
        <dbReference type="ARBA" id="ARBA00022801"/>
    </source>
</evidence>
<feature type="region of interest" description="Disordered" evidence="22">
    <location>
        <begin position="211"/>
        <end position="232"/>
    </location>
</feature>
<evidence type="ECO:0000256" key="19">
    <source>
        <dbReference type="ARBA" id="ARBA00032928"/>
    </source>
</evidence>
<comment type="cofactor">
    <cofactor evidence="1">
        <name>Zn(2+)</name>
        <dbReference type="ChEBI" id="CHEBI:29105"/>
    </cofactor>
</comment>
<dbReference type="InterPro" id="IPR000834">
    <property type="entry name" value="Peptidase_M14"/>
</dbReference>
<comment type="catalytic activity">
    <reaction evidence="20">
        <text>gamma-L-glutamyl-L-glutamyl-[protein] + H2O = L-glutamyl-[protein] + L-glutamate</text>
        <dbReference type="Rhea" id="RHEA:60152"/>
        <dbReference type="Rhea" id="RHEA-COMP:10208"/>
        <dbReference type="Rhea" id="RHEA-COMP:15517"/>
        <dbReference type="ChEBI" id="CHEBI:15377"/>
        <dbReference type="ChEBI" id="CHEBI:29973"/>
        <dbReference type="ChEBI" id="CHEBI:29985"/>
        <dbReference type="ChEBI" id="CHEBI:143622"/>
    </reaction>
    <physiologicalReaction direction="left-to-right" evidence="20">
        <dbReference type="Rhea" id="RHEA:60153"/>
    </physiologicalReaction>
</comment>
<name>A0AAD3DKZ0_9CHLO</name>
<dbReference type="Gene3D" id="3.40.630.10">
    <property type="entry name" value="Zn peptidases"/>
    <property type="match status" value="1"/>
</dbReference>
<keyword evidence="8" id="KW-0479">Metal-binding</keyword>
<dbReference type="AlphaFoldDB" id="A0AAD3DKZ0"/>
<dbReference type="GO" id="GO:0030496">
    <property type="term" value="C:midbody"/>
    <property type="evidence" value="ECO:0007669"/>
    <property type="project" value="UniProtKB-SubCell"/>
</dbReference>
<evidence type="ECO:0000313" key="25">
    <source>
        <dbReference type="Proteomes" id="UP001054857"/>
    </source>
</evidence>
<feature type="compositionally biased region" description="Acidic residues" evidence="22">
    <location>
        <begin position="815"/>
        <end position="828"/>
    </location>
</feature>
<dbReference type="InterPro" id="IPR040626">
    <property type="entry name" value="Pepdidase_M14_N"/>
</dbReference>
<dbReference type="GO" id="GO:0004181">
    <property type="term" value="F:metallocarboxypeptidase activity"/>
    <property type="evidence" value="ECO:0007669"/>
    <property type="project" value="InterPro"/>
</dbReference>
<protein>
    <recommendedName>
        <fullName evidence="14">Cytosolic carboxypeptidase-like protein 5</fullName>
        <ecNumber evidence="17">3.4.17.24</ecNumber>
    </recommendedName>
    <alternativeName>
        <fullName evidence="19">ATP/GTP-binding protein-like 5</fullName>
    </alternativeName>
    <alternativeName>
        <fullName evidence="18">Protein deglutamylase CCP5</fullName>
    </alternativeName>
</protein>
<keyword evidence="11" id="KW-0482">Metalloprotease</keyword>
<evidence type="ECO:0000256" key="5">
    <source>
        <dbReference type="ARBA" id="ARBA00005988"/>
    </source>
</evidence>
<dbReference type="PANTHER" id="PTHR12756:SF12">
    <property type="entry name" value="CYTOSOLIC CARBOXYPEPTIDASE-LIKE PROTEIN 5"/>
    <property type="match status" value="1"/>
</dbReference>